<dbReference type="InterPro" id="IPR039653">
    <property type="entry name" value="Prenyltransferase"/>
</dbReference>
<dbReference type="InterPro" id="IPR044878">
    <property type="entry name" value="UbiA_sf"/>
</dbReference>
<dbReference type="InterPro" id="IPR000537">
    <property type="entry name" value="UbiA_prenyltransferase"/>
</dbReference>
<keyword evidence="2 6" id="KW-0812">Transmembrane</keyword>
<gene>
    <name evidence="7" type="ORF">UFOPK3564_03011</name>
</gene>
<dbReference type="GO" id="GO:0016765">
    <property type="term" value="F:transferase activity, transferring alkyl or aryl (other than methyl) groups"/>
    <property type="evidence" value="ECO:0007669"/>
    <property type="project" value="InterPro"/>
</dbReference>
<keyword evidence="3 6" id="KW-1133">Transmembrane helix</keyword>
<name>A0A6J7JEN1_9ZZZZ</name>
<feature type="transmembrane region" description="Helical" evidence="6">
    <location>
        <begin position="234"/>
        <end position="253"/>
    </location>
</feature>
<reference evidence="7" key="1">
    <citation type="submission" date="2020-05" db="EMBL/GenBank/DDBJ databases">
        <authorList>
            <person name="Chiriac C."/>
            <person name="Salcher M."/>
            <person name="Ghai R."/>
            <person name="Kavagutti S V."/>
        </authorList>
    </citation>
    <scope>NUCLEOTIDE SEQUENCE</scope>
</reference>
<protein>
    <submittedName>
        <fullName evidence="7">Unannotated protein</fullName>
    </submittedName>
</protein>
<feature type="region of interest" description="Disordered" evidence="5">
    <location>
        <begin position="1"/>
        <end position="33"/>
    </location>
</feature>
<dbReference type="AlphaFoldDB" id="A0A6J7JEN1"/>
<evidence type="ECO:0000256" key="5">
    <source>
        <dbReference type="SAM" id="MobiDB-lite"/>
    </source>
</evidence>
<evidence type="ECO:0000256" key="4">
    <source>
        <dbReference type="ARBA" id="ARBA00023136"/>
    </source>
</evidence>
<proteinExistence type="predicted"/>
<dbReference type="Gene3D" id="1.10.357.140">
    <property type="entry name" value="UbiA prenyltransferase"/>
    <property type="match status" value="1"/>
</dbReference>
<dbReference type="EMBL" id="CAFBMK010000253">
    <property type="protein sequence ID" value="CAB4941908.1"/>
    <property type="molecule type" value="Genomic_DNA"/>
</dbReference>
<organism evidence="7">
    <name type="scientific">freshwater metagenome</name>
    <dbReference type="NCBI Taxonomy" id="449393"/>
    <lineage>
        <taxon>unclassified sequences</taxon>
        <taxon>metagenomes</taxon>
        <taxon>ecological metagenomes</taxon>
    </lineage>
</organism>
<dbReference type="PANTHER" id="PTHR11048:SF5">
    <property type="entry name" value="DECAPRENYL-PHOSPHATE PHOSPHORIBOSYLTRANSFERASE"/>
    <property type="match status" value="1"/>
</dbReference>
<evidence type="ECO:0000256" key="6">
    <source>
        <dbReference type="SAM" id="Phobius"/>
    </source>
</evidence>
<evidence type="ECO:0000256" key="2">
    <source>
        <dbReference type="ARBA" id="ARBA00022692"/>
    </source>
</evidence>
<dbReference type="NCBIfam" id="NF008978">
    <property type="entry name" value="PRK12324.1-4"/>
    <property type="match status" value="1"/>
</dbReference>
<evidence type="ECO:0000256" key="3">
    <source>
        <dbReference type="ARBA" id="ARBA00022989"/>
    </source>
</evidence>
<dbReference type="CDD" id="cd13963">
    <property type="entry name" value="PT_UbiA_2"/>
    <property type="match status" value="1"/>
</dbReference>
<feature type="transmembrane region" description="Helical" evidence="6">
    <location>
        <begin position="69"/>
        <end position="90"/>
    </location>
</feature>
<feature type="transmembrane region" description="Helical" evidence="6">
    <location>
        <begin position="265"/>
        <end position="282"/>
    </location>
</feature>
<keyword evidence="4 6" id="KW-0472">Membrane</keyword>
<evidence type="ECO:0000313" key="7">
    <source>
        <dbReference type="EMBL" id="CAB4941908.1"/>
    </source>
</evidence>
<dbReference type="GO" id="GO:0005886">
    <property type="term" value="C:plasma membrane"/>
    <property type="evidence" value="ECO:0007669"/>
    <property type="project" value="TreeGrafter"/>
</dbReference>
<dbReference type="PANTHER" id="PTHR11048">
    <property type="entry name" value="PRENYLTRANSFERASES"/>
    <property type="match status" value="1"/>
</dbReference>
<comment type="subcellular location">
    <subcellularLocation>
        <location evidence="1">Membrane</location>
        <topology evidence="1">Multi-pass membrane protein</topology>
    </subcellularLocation>
</comment>
<accession>A0A6J7JEN1</accession>
<evidence type="ECO:0000256" key="1">
    <source>
        <dbReference type="ARBA" id="ARBA00004141"/>
    </source>
</evidence>
<sequence>MPPPSGEPDPAADAGPSLAIPETVPPPEPRTVGSVARGLVRTGRPKQYVKNVLVFAAPAAGAGLGDADVILKALLCFVAFCLVSSATYILNDVGDVEADRAHPTKRERPIASGVVPVPMALVAVVGLLVLGLGLAYAISWQLGLLLTAYKALTIAYTFRLKHTAILDIVVVATGFAVRAISGGVAVDIELSQWFLAVTCFGSLFMVAGKRHGELLHVGEGGATRKALTQYTVEYLRFVVTMAASVTILTYCLWAFEHPRTSDIPWWGLSIVPFVMGIMRYALLVDQGKGGAPEELVIRDPGLRVIGIAWVALFLGSVYL</sequence>
<dbReference type="Pfam" id="PF01040">
    <property type="entry name" value="UbiA"/>
    <property type="match status" value="1"/>
</dbReference>
<feature type="transmembrane region" description="Helical" evidence="6">
    <location>
        <begin position="110"/>
        <end position="132"/>
    </location>
</feature>
<feature type="transmembrane region" description="Helical" evidence="6">
    <location>
        <begin position="302"/>
        <end position="318"/>
    </location>
</feature>
<feature type="transmembrane region" description="Helical" evidence="6">
    <location>
        <begin position="138"/>
        <end position="158"/>
    </location>
</feature>
<dbReference type="GO" id="GO:0009247">
    <property type="term" value="P:glycolipid biosynthetic process"/>
    <property type="evidence" value="ECO:0007669"/>
    <property type="project" value="TreeGrafter"/>
</dbReference>